<organism evidence="4">
    <name type="scientific">Capitella teleta</name>
    <name type="common">Polychaete worm</name>
    <dbReference type="NCBI Taxonomy" id="283909"/>
    <lineage>
        <taxon>Eukaryota</taxon>
        <taxon>Metazoa</taxon>
        <taxon>Spiralia</taxon>
        <taxon>Lophotrochozoa</taxon>
        <taxon>Annelida</taxon>
        <taxon>Polychaeta</taxon>
        <taxon>Sedentaria</taxon>
        <taxon>Scolecida</taxon>
        <taxon>Capitellidae</taxon>
        <taxon>Capitella</taxon>
    </lineage>
</organism>
<dbReference type="OrthoDB" id="120976at2759"/>
<proteinExistence type="predicted"/>
<dbReference type="OMA" id="MLMACEL"/>
<dbReference type="SUPFAM" id="SSF52047">
    <property type="entry name" value="RNI-like"/>
    <property type="match status" value="1"/>
</dbReference>
<keyword evidence="2" id="KW-0067">ATP-binding</keyword>
<evidence type="ECO:0000256" key="2">
    <source>
        <dbReference type="ARBA" id="ARBA00022840"/>
    </source>
</evidence>
<dbReference type="AlphaFoldDB" id="R7U0W4"/>
<evidence type="ECO:0000256" key="1">
    <source>
        <dbReference type="ARBA" id="ARBA00022741"/>
    </source>
</evidence>
<dbReference type="PROSITE" id="PS50837">
    <property type="entry name" value="NACHT"/>
    <property type="match status" value="1"/>
</dbReference>
<dbReference type="Pfam" id="PF05729">
    <property type="entry name" value="NACHT"/>
    <property type="match status" value="1"/>
</dbReference>
<dbReference type="InterPro" id="IPR007111">
    <property type="entry name" value="NACHT_NTPase"/>
</dbReference>
<reference evidence="5" key="3">
    <citation type="submission" date="2015-06" db="UniProtKB">
        <authorList>
            <consortium name="EnsemblMetazoa"/>
        </authorList>
    </citation>
    <scope>IDENTIFICATION</scope>
</reference>
<name>R7U0W4_CAPTE</name>
<sequence>MEPSWRIPRRYANIDVLKNGQWQEATRCKADKTSLHLEEVILISIAIEIISFRYIASLNFTMEDHCINAAVQDLKIELNEKYQSLSRIRPMPWIPQQEFSLTNVYTELVLQESRTMAMLTSGQQLRNLFAAHEHSSDPKRILIEGEAGIGKTTLLQMLVSKWNEGSCGGECGSSCVHCFDLLFNLHAKDFIGHTSIPDVIKSCLLARDSEISIETLKAILQKHKVVLVVDAYDEGCMENHLLNDVIEGRVLKDATLLLSSRPAFLKCRLFDSIFFVHGFDKVQQIEYADRLAHERNLSPESMGELKQKMSNELQDLCRNPFIVTILCMLCSETSPHLPSTRTGVFKAVHEFFIEKASRKNGRGKDDIKRSIISPLAKLSLEIYNRRQYLTEEDFEDLGCSPEEACQIGYLYQDETVGSTQNATRCYRFGHQTLQDFLAAIHLTKMATNDRLEWLQSKNVNQIDTIVIFLFGQLNDEELASTVAANNMRFDPLNFSKLLYYSCSQSHLFLHCLNELAGRESISDRLKNVLVKNCPFRVRISRSCSLSCFEGVSMICSLITKKHSVSLIFDLNPTRDLVTLFEKLESCKCISLVQLNYPTDWVKFNDCLRALQVGRTTLSCVRSLSIGHPDIGEGAPELNIGQHMHTMKLLDCESVSFSRRFLEAVMAQKCSTFEGLLGVHLPDCTLDSECFAMLLEILKKFHQHIRYLNISNVNTERNFRIAGLLSDIAGLKNLCFLEISLEELNFEEKNSFKQILQKNTLDKLHLLKCDFSEELHKALSDCFSRKSNLKNISFIHHQDSAVFRQTLSAVSHLRDLKSISIERTPLSDETLEMLTSVLLKLNRLTWMTLDRIGSDHHSERLQNLFKAIASCKSITGLTLAGMPIDDVLVSFLCEMVKSLEYLQDLTLWKNELSANALEDLSEALEHRANKLNILDIKDNEGSENGRVVELLQRTCRSVIHD</sequence>
<evidence type="ECO:0000313" key="5">
    <source>
        <dbReference type="EnsemblMetazoa" id="CapteP213366"/>
    </source>
</evidence>
<reference evidence="4 6" key="2">
    <citation type="journal article" date="2013" name="Nature">
        <title>Insights into bilaterian evolution from three spiralian genomes.</title>
        <authorList>
            <person name="Simakov O."/>
            <person name="Marletaz F."/>
            <person name="Cho S.J."/>
            <person name="Edsinger-Gonzales E."/>
            <person name="Havlak P."/>
            <person name="Hellsten U."/>
            <person name="Kuo D.H."/>
            <person name="Larsson T."/>
            <person name="Lv J."/>
            <person name="Arendt D."/>
            <person name="Savage R."/>
            <person name="Osoegawa K."/>
            <person name="de Jong P."/>
            <person name="Grimwood J."/>
            <person name="Chapman J.A."/>
            <person name="Shapiro H."/>
            <person name="Aerts A."/>
            <person name="Otillar R.P."/>
            <person name="Terry A.Y."/>
            <person name="Boore J.L."/>
            <person name="Grigoriev I.V."/>
            <person name="Lindberg D.R."/>
            <person name="Seaver E.C."/>
            <person name="Weisblat D.A."/>
            <person name="Putnam N.H."/>
            <person name="Rokhsar D.S."/>
        </authorList>
    </citation>
    <scope>NUCLEOTIDE SEQUENCE</scope>
    <source>
        <strain evidence="4 6">I ESC-2004</strain>
    </source>
</reference>
<dbReference type="InterPro" id="IPR032675">
    <property type="entry name" value="LRR_dom_sf"/>
</dbReference>
<dbReference type="Proteomes" id="UP000014760">
    <property type="component" value="Unassembled WGS sequence"/>
</dbReference>
<dbReference type="Gene3D" id="3.80.10.10">
    <property type="entry name" value="Ribonuclease Inhibitor"/>
    <property type="match status" value="2"/>
</dbReference>
<feature type="domain" description="NACHT" evidence="3">
    <location>
        <begin position="139"/>
        <end position="262"/>
    </location>
</feature>
<evidence type="ECO:0000313" key="6">
    <source>
        <dbReference type="Proteomes" id="UP000014760"/>
    </source>
</evidence>
<gene>
    <name evidence="4" type="ORF">CAPTEDRAFT_213366</name>
</gene>
<dbReference type="PANTHER" id="PTHR46844">
    <property type="entry name" value="SLR5058 PROTEIN"/>
    <property type="match status" value="1"/>
</dbReference>
<evidence type="ECO:0000259" key="3">
    <source>
        <dbReference type="PROSITE" id="PS50837"/>
    </source>
</evidence>
<keyword evidence="1" id="KW-0547">Nucleotide-binding</keyword>
<reference evidence="6" key="1">
    <citation type="submission" date="2012-12" db="EMBL/GenBank/DDBJ databases">
        <authorList>
            <person name="Hellsten U."/>
            <person name="Grimwood J."/>
            <person name="Chapman J.A."/>
            <person name="Shapiro H."/>
            <person name="Aerts A."/>
            <person name="Otillar R.P."/>
            <person name="Terry A.Y."/>
            <person name="Boore J.L."/>
            <person name="Simakov O."/>
            <person name="Marletaz F."/>
            <person name="Cho S.-J."/>
            <person name="Edsinger-Gonzales E."/>
            <person name="Havlak P."/>
            <person name="Kuo D.-H."/>
            <person name="Larsson T."/>
            <person name="Lv J."/>
            <person name="Arendt D."/>
            <person name="Savage R."/>
            <person name="Osoegawa K."/>
            <person name="de Jong P."/>
            <person name="Lindberg D.R."/>
            <person name="Seaver E.C."/>
            <person name="Weisblat D.A."/>
            <person name="Putnam N.H."/>
            <person name="Grigoriev I.V."/>
            <person name="Rokhsar D.S."/>
        </authorList>
    </citation>
    <scope>NUCLEOTIDE SEQUENCE</scope>
    <source>
        <strain evidence="6">I ESC-2004</strain>
    </source>
</reference>
<dbReference type="STRING" id="283909.R7U0W4"/>
<dbReference type="GO" id="GO:0005524">
    <property type="term" value="F:ATP binding"/>
    <property type="evidence" value="ECO:0007669"/>
    <property type="project" value="UniProtKB-KW"/>
</dbReference>
<keyword evidence="6" id="KW-1185">Reference proteome</keyword>
<dbReference type="PANTHER" id="PTHR46844:SF1">
    <property type="entry name" value="SLR5058 PROTEIN"/>
    <property type="match status" value="1"/>
</dbReference>
<protein>
    <recommendedName>
        <fullName evidence="3">NACHT domain-containing protein</fullName>
    </recommendedName>
</protein>
<dbReference type="InterPro" id="IPR027417">
    <property type="entry name" value="P-loop_NTPase"/>
</dbReference>
<dbReference type="HOGENOM" id="CLU_009460_2_1_1"/>
<dbReference type="SUPFAM" id="SSF52540">
    <property type="entry name" value="P-loop containing nucleoside triphosphate hydrolases"/>
    <property type="match status" value="1"/>
</dbReference>
<dbReference type="EMBL" id="AMQN01009962">
    <property type="status" value="NOT_ANNOTATED_CDS"/>
    <property type="molecule type" value="Genomic_DNA"/>
</dbReference>
<dbReference type="Gene3D" id="3.40.50.300">
    <property type="entry name" value="P-loop containing nucleotide triphosphate hydrolases"/>
    <property type="match status" value="1"/>
</dbReference>
<dbReference type="EnsemblMetazoa" id="CapteT213366">
    <property type="protein sequence ID" value="CapteP213366"/>
    <property type="gene ID" value="CapteG213366"/>
</dbReference>
<accession>R7U0W4</accession>
<evidence type="ECO:0000313" key="4">
    <source>
        <dbReference type="EMBL" id="ELT99654.1"/>
    </source>
</evidence>
<dbReference type="EMBL" id="KB306678">
    <property type="protein sequence ID" value="ELT99654.1"/>
    <property type="molecule type" value="Genomic_DNA"/>
</dbReference>